<dbReference type="Proteomes" id="UP000321306">
    <property type="component" value="Unassembled WGS sequence"/>
</dbReference>
<proteinExistence type="predicted"/>
<keyword evidence="1" id="KW-0472">Membrane</keyword>
<dbReference type="AlphaFoldDB" id="A0A511N834"/>
<evidence type="ECO:0000256" key="1">
    <source>
        <dbReference type="SAM" id="Phobius"/>
    </source>
</evidence>
<keyword evidence="3" id="KW-1185">Reference proteome</keyword>
<reference evidence="2 3" key="1">
    <citation type="submission" date="2019-07" db="EMBL/GenBank/DDBJ databases">
        <title>Whole genome shotgun sequence of Deinococcus cellulosilyticus NBRC 106333.</title>
        <authorList>
            <person name="Hosoyama A."/>
            <person name="Uohara A."/>
            <person name="Ohji S."/>
            <person name="Ichikawa N."/>
        </authorList>
    </citation>
    <scope>NUCLEOTIDE SEQUENCE [LARGE SCALE GENOMIC DNA]</scope>
    <source>
        <strain evidence="2 3">NBRC 106333</strain>
    </source>
</reference>
<dbReference type="EMBL" id="BJXB01000026">
    <property type="protein sequence ID" value="GEM48980.1"/>
    <property type="molecule type" value="Genomic_DNA"/>
</dbReference>
<dbReference type="RefSeq" id="WP_146888689.1">
    <property type="nucleotide sequence ID" value="NZ_BJXB01000026.1"/>
</dbReference>
<evidence type="ECO:0000313" key="3">
    <source>
        <dbReference type="Proteomes" id="UP000321306"/>
    </source>
</evidence>
<dbReference type="OrthoDB" id="9985396at2"/>
<evidence type="ECO:0000313" key="2">
    <source>
        <dbReference type="EMBL" id="GEM48980.1"/>
    </source>
</evidence>
<accession>A0A511N834</accession>
<organism evidence="2 3">
    <name type="scientific">Deinococcus cellulosilyticus (strain DSM 18568 / NBRC 106333 / KACC 11606 / 5516J-15)</name>
    <dbReference type="NCBI Taxonomy" id="1223518"/>
    <lineage>
        <taxon>Bacteria</taxon>
        <taxon>Thermotogati</taxon>
        <taxon>Deinococcota</taxon>
        <taxon>Deinococci</taxon>
        <taxon>Deinococcales</taxon>
        <taxon>Deinococcaceae</taxon>
        <taxon>Deinococcus</taxon>
    </lineage>
</organism>
<keyword evidence="1" id="KW-0812">Transmembrane</keyword>
<feature type="transmembrane region" description="Helical" evidence="1">
    <location>
        <begin position="55"/>
        <end position="72"/>
    </location>
</feature>
<sequence>MKYAALGVLAVLAILLMLPLLGGPTVPFWVITGLLCLRIALQWFSAPTPQTRRTLIAPTLLVLGVTVFLAVNPPQQ</sequence>
<comment type="caution">
    <text evidence="2">The sequence shown here is derived from an EMBL/GenBank/DDBJ whole genome shotgun (WGS) entry which is preliminary data.</text>
</comment>
<name>A0A511N834_DEIC1</name>
<protein>
    <submittedName>
        <fullName evidence="2">Uncharacterized protein</fullName>
    </submittedName>
</protein>
<keyword evidence="1" id="KW-1133">Transmembrane helix</keyword>
<gene>
    <name evidence="2" type="ORF">DC3_46150</name>
</gene>